<comment type="caution">
    <text evidence="1">The sequence shown here is derived from an EMBL/GenBank/DDBJ whole genome shotgun (WGS) entry which is preliminary data.</text>
</comment>
<dbReference type="EMBL" id="JXMW01000003">
    <property type="protein sequence ID" value="OQD59437.1"/>
    <property type="molecule type" value="Genomic_DNA"/>
</dbReference>
<protein>
    <submittedName>
        <fullName evidence="1">Uncharacterized protein</fullName>
    </submittedName>
</protein>
<keyword evidence="2" id="KW-1185">Reference proteome</keyword>
<evidence type="ECO:0000313" key="2">
    <source>
        <dbReference type="Proteomes" id="UP000191661"/>
    </source>
</evidence>
<reference evidence="1 2" key="1">
    <citation type="submission" date="2014-12" db="EMBL/GenBank/DDBJ databases">
        <title>Genome sequence of Methanobrevibacter arboriphilicus DH1, DSM1125.</title>
        <authorList>
            <person name="Poehlein A."/>
            <person name="Thauer R.K."/>
            <person name="Seedorf H."/>
            <person name="Daniel R."/>
        </authorList>
    </citation>
    <scope>NUCLEOTIDE SEQUENCE [LARGE SCALE GENOMIC DNA]</scope>
    <source>
        <strain evidence="1 2">DH1</strain>
    </source>
</reference>
<proteinExistence type="predicted"/>
<evidence type="ECO:0000313" key="1">
    <source>
        <dbReference type="EMBL" id="OQD59437.1"/>
    </source>
</evidence>
<gene>
    <name evidence="1" type="ORF">MBBAR_3c00930</name>
</gene>
<dbReference type="AlphaFoldDB" id="A0A1V6N4C1"/>
<name>A0A1V6N4C1_METAZ</name>
<dbReference type="Proteomes" id="UP000191661">
    <property type="component" value="Unassembled WGS sequence"/>
</dbReference>
<organism evidence="1 2">
    <name type="scientific">Methanobrevibacter arboriphilus JCM 13429 = DSM 1125</name>
    <dbReference type="NCBI Taxonomy" id="1300164"/>
    <lineage>
        <taxon>Archaea</taxon>
        <taxon>Methanobacteriati</taxon>
        <taxon>Methanobacteriota</taxon>
        <taxon>Methanomada group</taxon>
        <taxon>Methanobacteria</taxon>
        <taxon>Methanobacteriales</taxon>
        <taxon>Methanobacteriaceae</taxon>
        <taxon>Methanobrevibacter</taxon>
    </lineage>
</organism>
<accession>A0A1V6N4C1</accession>
<sequence length="139" mass="15773">MILIAILCVFAFNSLSNNDGVGYYIDDVGGYSFNIPTDLHLNNSYNDSESFNKIYWADDSSYSVMISVGKNFSSEKIESLIRNNSNSYEKIKINGKDAYLTENPSAIEYYVPINNDCIYLGIWNVNDHEKLAKKILNNI</sequence>
<dbReference type="RefSeq" id="WP_143746103.1">
    <property type="nucleotide sequence ID" value="NZ_JXMW01000003.1"/>
</dbReference>